<dbReference type="OrthoDB" id="108365at2759"/>
<evidence type="ECO:0000256" key="1">
    <source>
        <dbReference type="ARBA" id="ARBA00001946"/>
    </source>
</evidence>
<dbReference type="STRING" id="102285.A0A0R3TEB4"/>
<comment type="cofactor">
    <cofactor evidence="1">
        <name>Mg(2+)</name>
        <dbReference type="ChEBI" id="CHEBI:18420"/>
    </cofactor>
</comment>
<dbReference type="AlphaFoldDB" id="A0A0R3TEB4"/>
<evidence type="ECO:0000259" key="15">
    <source>
        <dbReference type="Pfam" id="PF00224"/>
    </source>
</evidence>
<dbReference type="EC" id="2.7.1.40" evidence="5 14"/>
<feature type="domain" description="Pyruvate kinase barrel" evidence="15">
    <location>
        <begin position="52"/>
        <end position="369"/>
    </location>
</feature>
<evidence type="ECO:0000256" key="5">
    <source>
        <dbReference type="ARBA" id="ARBA00012142"/>
    </source>
</evidence>
<reference evidence="16 17" key="2">
    <citation type="submission" date="2018-11" db="EMBL/GenBank/DDBJ databases">
        <authorList>
            <consortium name="Pathogen Informatics"/>
        </authorList>
    </citation>
    <scope>NUCLEOTIDE SEQUENCE [LARGE SCALE GENOMIC DNA]</scope>
</reference>
<dbReference type="PANTHER" id="PTHR11817">
    <property type="entry name" value="PYRUVATE KINASE"/>
    <property type="match status" value="1"/>
</dbReference>
<dbReference type="Gene3D" id="3.20.20.60">
    <property type="entry name" value="Phosphoenolpyruvate-binding domains"/>
    <property type="match status" value="1"/>
</dbReference>
<dbReference type="InterPro" id="IPR015806">
    <property type="entry name" value="Pyrv_Knase_insert_dom_sf"/>
</dbReference>
<keyword evidence="10" id="KW-0067">ATP-binding</keyword>
<dbReference type="WBParaSite" id="HNAJ_0000540301-mRNA-1">
    <property type="protein sequence ID" value="HNAJ_0000540301-mRNA-1"/>
    <property type="gene ID" value="HNAJ_0000540301"/>
</dbReference>
<evidence type="ECO:0000313" key="18">
    <source>
        <dbReference type="WBParaSite" id="HNAJ_0000540301-mRNA-1"/>
    </source>
</evidence>
<keyword evidence="7" id="KW-0479">Metal-binding</keyword>
<dbReference type="NCBIfam" id="TIGR01064">
    <property type="entry name" value="pyruv_kin"/>
    <property type="match status" value="1"/>
</dbReference>
<dbReference type="SUPFAM" id="SSF50800">
    <property type="entry name" value="PK beta-barrel domain-like"/>
    <property type="match status" value="1"/>
</dbReference>
<evidence type="ECO:0000256" key="2">
    <source>
        <dbReference type="ARBA" id="ARBA00001958"/>
    </source>
</evidence>
<evidence type="ECO:0000256" key="10">
    <source>
        <dbReference type="ARBA" id="ARBA00022840"/>
    </source>
</evidence>
<evidence type="ECO:0000256" key="6">
    <source>
        <dbReference type="ARBA" id="ARBA00022679"/>
    </source>
</evidence>
<comment type="cofactor">
    <cofactor evidence="2">
        <name>K(+)</name>
        <dbReference type="ChEBI" id="CHEBI:29103"/>
    </cofactor>
</comment>
<protein>
    <recommendedName>
        <fullName evidence="5 14">Pyruvate kinase</fullName>
        <ecNumber evidence="5 14">2.7.1.40</ecNumber>
    </recommendedName>
</protein>
<keyword evidence="6 14" id="KW-0808">Transferase</keyword>
<keyword evidence="17" id="KW-1185">Reference proteome</keyword>
<evidence type="ECO:0000256" key="14">
    <source>
        <dbReference type="RuleBase" id="RU000504"/>
    </source>
</evidence>
<accession>A0A0R3TEB4</accession>
<evidence type="ECO:0000256" key="12">
    <source>
        <dbReference type="ARBA" id="ARBA00023152"/>
    </source>
</evidence>
<evidence type="ECO:0000313" key="17">
    <source>
        <dbReference type="Proteomes" id="UP000278807"/>
    </source>
</evidence>
<sequence>MLSEEVNLLCNQCSMVNFDCPSRAHAVHNVVSASIFSKYRSFDLDQPAEKFRKTHIICTLGPASHTIETLQQLILAGMDIVRLNFSHGTYDYHSDTIQMVREAERTLKPIPRPIAIALDTKGPEIRTGLVNGSPTGEAELSTGEIIRVTPDKAYYERCNEKTLYVDYENIVHVLNVGSLIFIDDGLICVRVKEKGSDYLDCVIENGGRLGSKKGVNLPGSPVDLPAMSEKDRQDILFAVNNNLDMIFASFIRDAKAIYEMRQLMGERGSRVKIIAKIENHQGVKNINEIIDAADGIMVARGDLGIEIPPEKVFLVQKMCFERCNFVGKPCICATQMLESMTYKPRATRAETSDVANAVLDGADCVMLSGWASVN</sequence>
<dbReference type="EMBL" id="UZAE01004561">
    <property type="protein sequence ID" value="VDO01261.1"/>
    <property type="molecule type" value="Genomic_DNA"/>
</dbReference>
<keyword evidence="13" id="KW-0670">Pyruvate</keyword>
<dbReference type="Pfam" id="PF00224">
    <property type="entry name" value="PK"/>
    <property type="match status" value="1"/>
</dbReference>
<dbReference type="InterPro" id="IPR015793">
    <property type="entry name" value="Pyrv_Knase_brl"/>
</dbReference>
<dbReference type="PRINTS" id="PR01050">
    <property type="entry name" value="PYRUVTKNASE"/>
</dbReference>
<dbReference type="GO" id="GO:0016301">
    <property type="term" value="F:kinase activity"/>
    <property type="evidence" value="ECO:0007669"/>
    <property type="project" value="UniProtKB-KW"/>
</dbReference>
<evidence type="ECO:0000313" key="16">
    <source>
        <dbReference type="EMBL" id="VDO01261.1"/>
    </source>
</evidence>
<keyword evidence="12 14" id="KW-0324">Glycolysis</keyword>
<dbReference type="FunFam" id="2.40.33.10:FF:000023">
    <property type="entry name" value="Pyruvate kinase PKM"/>
    <property type="match status" value="1"/>
</dbReference>
<dbReference type="InterPro" id="IPR001697">
    <property type="entry name" value="Pyr_Knase"/>
</dbReference>
<keyword evidence="8" id="KW-0547">Nucleotide-binding</keyword>
<dbReference type="InterPro" id="IPR015813">
    <property type="entry name" value="Pyrv/PenolPyrv_kinase-like_dom"/>
</dbReference>
<dbReference type="GO" id="GO:0005524">
    <property type="term" value="F:ATP binding"/>
    <property type="evidence" value="ECO:0007669"/>
    <property type="project" value="UniProtKB-KW"/>
</dbReference>
<dbReference type="FunFam" id="3.20.20.60:FF:000025">
    <property type="entry name" value="Pyruvate kinase"/>
    <property type="match status" value="1"/>
</dbReference>
<dbReference type="PROSITE" id="PS00110">
    <property type="entry name" value="PYRUVATE_KINASE"/>
    <property type="match status" value="1"/>
</dbReference>
<dbReference type="GO" id="GO:0004743">
    <property type="term" value="F:pyruvate kinase activity"/>
    <property type="evidence" value="ECO:0007669"/>
    <property type="project" value="UniProtKB-EC"/>
</dbReference>
<name>A0A0R3TEB4_RODNA</name>
<gene>
    <name evidence="16" type="ORF">HNAJ_LOCUS5401</name>
</gene>
<evidence type="ECO:0000256" key="13">
    <source>
        <dbReference type="ARBA" id="ARBA00023317"/>
    </source>
</evidence>
<dbReference type="UniPathway" id="UPA00109">
    <property type="reaction ID" value="UER00188"/>
</dbReference>
<organism evidence="18">
    <name type="scientific">Rodentolepis nana</name>
    <name type="common">Dwarf tapeworm</name>
    <name type="synonym">Hymenolepis nana</name>
    <dbReference type="NCBI Taxonomy" id="102285"/>
    <lineage>
        <taxon>Eukaryota</taxon>
        <taxon>Metazoa</taxon>
        <taxon>Spiralia</taxon>
        <taxon>Lophotrochozoa</taxon>
        <taxon>Platyhelminthes</taxon>
        <taxon>Cestoda</taxon>
        <taxon>Eucestoda</taxon>
        <taxon>Cyclophyllidea</taxon>
        <taxon>Hymenolepididae</taxon>
        <taxon>Rodentolepis</taxon>
    </lineage>
</organism>
<evidence type="ECO:0000256" key="9">
    <source>
        <dbReference type="ARBA" id="ARBA00022777"/>
    </source>
</evidence>
<dbReference type="SUPFAM" id="SSF51621">
    <property type="entry name" value="Phosphoenolpyruvate/pyruvate domain"/>
    <property type="match status" value="1"/>
</dbReference>
<evidence type="ECO:0000256" key="4">
    <source>
        <dbReference type="ARBA" id="ARBA00008663"/>
    </source>
</evidence>
<evidence type="ECO:0000256" key="11">
    <source>
        <dbReference type="ARBA" id="ARBA00022842"/>
    </source>
</evidence>
<keyword evidence="11 14" id="KW-0460">Magnesium</keyword>
<dbReference type="Proteomes" id="UP000278807">
    <property type="component" value="Unassembled WGS sequence"/>
</dbReference>
<dbReference type="InterPro" id="IPR040442">
    <property type="entry name" value="Pyrv_kinase-like_dom_sf"/>
</dbReference>
<dbReference type="InterPro" id="IPR011037">
    <property type="entry name" value="Pyrv_Knase-like_insert_dom_sf"/>
</dbReference>
<evidence type="ECO:0000256" key="3">
    <source>
        <dbReference type="ARBA" id="ARBA00004997"/>
    </source>
</evidence>
<keyword evidence="9 14" id="KW-0418">Kinase</keyword>
<comment type="catalytic activity">
    <reaction evidence="14">
        <text>pyruvate + ATP = phosphoenolpyruvate + ADP + H(+)</text>
        <dbReference type="Rhea" id="RHEA:18157"/>
        <dbReference type="ChEBI" id="CHEBI:15361"/>
        <dbReference type="ChEBI" id="CHEBI:15378"/>
        <dbReference type="ChEBI" id="CHEBI:30616"/>
        <dbReference type="ChEBI" id="CHEBI:58702"/>
        <dbReference type="ChEBI" id="CHEBI:456216"/>
        <dbReference type="EC" id="2.7.1.40"/>
    </reaction>
</comment>
<dbReference type="GO" id="GO:0030955">
    <property type="term" value="F:potassium ion binding"/>
    <property type="evidence" value="ECO:0007669"/>
    <property type="project" value="InterPro"/>
</dbReference>
<proteinExistence type="inferred from homology"/>
<dbReference type="Gene3D" id="2.40.33.10">
    <property type="entry name" value="PK beta-barrel domain-like"/>
    <property type="match status" value="1"/>
</dbReference>
<evidence type="ECO:0000256" key="7">
    <source>
        <dbReference type="ARBA" id="ARBA00022723"/>
    </source>
</evidence>
<comment type="pathway">
    <text evidence="3 14">Carbohydrate degradation; glycolysis; pyruvate from D-glyceraldehyde 3-phosphate: step 5/5.</text>
</comment>
<dbReference type="GO" id="GO:0000287">
    <property type="term" value="F:magnesium ion binding"/>
    <property type="evidence" value="ECO:0007669"/>
    <property type="project" value="InterPro"/>
</dbReference>
<comment type="similarity">
    <text evidence="4 14">Belongs to the pyruvate kinase family.</text>
</comment>
<reference evidence="18" key="1">
    <citation type="submission" date="2017-02" db="UniProtKB">
        <authorList>
            <consortium name="WormBaseParasite"/>
        </authorList>
    </citation>
    <scope>IDENTIFICATION</scope>
</reference>
<dbReference type="InterPro" id="IPR018209">
    <property type="entry name" value="Pyrv_Knase_AS"/>
</dbReference>
<evidence type="ECO:0000256" key="8">
    <source>
        <dbReference type="ARBA" id="ARBA00022741"/>
    </source>
</evidence>